<evidence type="ECO:0000313" key="4">
    <source>
        <dbReference type="EMBL" id="MFD1485698.1"/>
    </source>
</evidence>
<dbReference type="Pfam" id="PF01476">
    <property type="entry name" value="LysM"/>
    <property type="match status" value="2"/>
</dbReference>
<dbReference type="SMART" id="SM00257">
    <property type="entry name" value="LysM"/>
    <property type="match status" value="2"/>
</dbReference>
<protein>
    <submittedName>
        <fullName evidence="4">LysM peptidoglycan-binding domain-containing protein</fullName>
    </submittedName>
</protein>
<feature type="chain" id="PRO_5046282407" evidence="2">
    <location>
        <begin position="19"/>
        <end position="271"/>
    </location>
</feature>
<dbReference type="Proteomes" id="UP001597252">
    <property type="component" value="Unassembled WGS sequence"/>
</dbReference>
<dbReference type="InterPro" id="IPR018392">
    <property type="entry name" value="LysM"/>
</dbReference>
<feature type="domain" description="LysM" evidence="3">
    <location>
        <begin position="38"/>
        <end position="82"/>
    </location>
</feature>
<dbReference type="RefSeq" id="WP_125749215.1">
    <property type="nucleotide sequence ID" value="NZ_JBHTON010000035.1"/>
</dbReference>
<organism evidence="4 5">
    <name type="scientific">Lacticaseibacillus baoqingensis</name>
    <dbReference type="NCBI Taxonomy" id="2486013"/>
    <lineage>
        <taxon>Bacteria</taxon>
        <taxon>Bacillati</taxon>
        <taxon>Bacillota</taxon>
        <taxon>Bacilli</taxon>
        <taxon>Lactobacillales</taxon>
        <taxon>Lactobacillaceae</taxon>
        <taxon>Lacticaseibacillus</taxon>
    </lineage>
</organism>
<evidence type="ECO:0000313" key="5">
    <source>
        <dbReference type="Proteomes" id="UP001597252"/>
    </source>
</evidence>
<dbReference type="InterPro" id="IPR036779">
    <property type="entry name" value="LysM_dom_sf"/>
</dbReference>
<evidence type="ECO:0000256" key="2">
    <source>
        <dbReference type="SAM" id="SignalP"/>
    </source>
</evidence>
<feature type="region of interest" description="Disordered" evidence="1">
    <location>
        <begin position="144"/>
        <end position="181"/>
    </location>
</feature>
<dbReference type="EMBL" id="JBHTON010000035">
    <property type="protein sequence ID" value="MFD1485698.1"/>
    <property type="molecule type" value="Genomic_DNA"/>
</dbReference>
<keyword evidence="5" id="KW-1185">Reference proteome</keyword>
<keyword evidence="2" id="KW-0732">Signal</keyword>
<comment type="caution">
    <text evidence="4">The sequence shown here is derived from an EMBL/GenBank/DDBJ whole genome shotgun (WGS) entry which is preliminary data.</text>
</comment>
<evidence type="ECO:0000259" key="3">
    <source>
        <dbReference type="PROSITE" id="PS51782"/>
    </source>
</evidence>
<dbReference type="PANTHER" id="PTHR33734:SF22">
    <property type="entry name" value="MEMBRANE-BOUND LYTIC MUREIN TRANSGLYCOSYLASE D"/>
    <property type="match status" value="1"/>
</dbReference>
<dbReference type="CDD" id="cd00118">
    <property type="entry name" value="LysM"/>
    <property type="match status" value="2"/>
</dbReference>
<dbReference type="PANTHER" id="PTHR33734">
    <property type="entry name" value="LYSM DOMAIN-CONTAINING GPI-ANCHORED PROTEIN 2"/>
    <property type="match status" value="1"/>
</dbReference>
<name>A0ABW4E993_9LACO</name>
<accession>A0ABW4E993</accession>
<evidence type="ECO:0000256" key="1">
    <source>
        <dbReference type="SAM" id="MobiDB-lite"/>
    </source>
</evidence>
<feature type="domain" description="LysM" evidence="3">
    <location>
        <begin position="91"/>
        <end position="135"/>
    </location>
</feature>
<dbReference type="PROSITE" id="PS51782">
    <property type="entry name" value="LYSM"/>
    <property type="match status" value="2"/>
</dbReference>
<dbReference type="SUPFAM" id="SSF54106">
    <property type="entry name" value="LysM domain"/>
    <property type="match status" value="2"/>
</dbReference>
<sequence>MSIIKKSQLALLFSPALALLPGTLMTQGHVVKADTSDPEYTVKAGDTLSQIALDQNSTVSELASTNNITNQNLILVGQKLKLKTATPAADTTYTVKAGDTLSQIAVEHNTTVANLVSYNQLSNPDLILVGQTLKLTATTATANPTSAPAAQATPQAATPAPAAQTQTATTPAPAAAPATTSTTSYGTFKLSFYDPAVLGSNMGYSGVAANLSVFPKGTRLKITLSDGTVWYRTVNDTGAFAASNPHQLDVAMPSNQIPSAGILYATVEVVH</sequence>
<feature type="signal peptide" evidence="2">
    <location>
        <begin position="1"/>
        <end position="18"/>
    </location>
</feature>
<proteinExistence type="predicted"/>
<reference evidence="5" key="1">
    <citation type="journal article" date="2019" name="Int. J. Syst. Evol. Microbiol.">
        <title>The Global Catalogue of Microorganisms (GCM) 10K type strain sequencing project: providing services to taxonomists for standard genome sequencing and annotation.</title>
        <authorList>
            <consortium name="The Broad Institute Genomics Platform"/>
            <consortium name="The Broad Institute Genome Sequencing Center for Infectious Disease"/>
            <person name="Wu L."/>
            <person name="Ma J."/>
        </authorList>
    </citation>
    <scope>NUCLEOTIDE SEQUENCE [LARGE SCALE GENOMIC DNA]</scope>
    <source>
        <strain evidence="5">CCM 8903</strain>
    </source>
</reference>
<gene>
    <name evidence="4" type="ORF">ACFQ5J_10695</name>
</gene>
<dbReference type="Gene3D" id="3.10.350.10">
    <property type="entry name" value="LysM domain"/>
    <property type="match status" value="2"/>
</dbReference>